<evidence type="ECO:0000313" key="1">
    <source>
        <dbReference type="EMBL" id="MEK8025107.1"/>
    </source>
</evidence>
<evidence type="ECO:0000313" key="2">
    <source>
        <dbReference type="Proteomes" id="UP001368500"/>
    </source>
</evidence>
<proteinExistence type="predicted"/>
<comment type="caution">
    <text evidence="1">The sequence shown here is derived from an EMBL/GenBank/DDBJ whole genome shotgun (WGS) entry which is preliminary data.</text>
</comment>
<name>A0ABU9B5G5_9BURK</name>
<dbReference type="RefSeq" id="WP_341372889.1">
    <property type="nucleotide sequence ID" value="NZ_JBBUTF010000003.1"/>
</dbReference>
<dbReference type="EMBL" id="JBBUTF010000003">
    <property type="protein sequence ID" value="MEK8025107.1"/>
    <property type="molecule type" value="Genomic_DNA"/>
</dbReference>
<gene>
    <name evidence="1" type="ORF">AACH11_03915</name>
</gene>
<reference evidence="1 2" key="1">
    <citation type="submission" date="2024-04" db="EMBL/GenBank/DDBJ databases">
        <title>Novel species of the genus Ideonella isolated from streams.</title>
        <authorList>
            <person name="Lu H."/>
        </authorList>
    </citation>
    <scope>NUCLEOTIDE SEQUENCE [LARGE SCALE GENOMIC DNA]</scope>
    <source>
        <strain evidence="1 2">BYS139W</strain>
    </source>
</reference>
<organism evidence="1 2">
    <name type="scientific">Pseudaquabacterium rugosum</name>
    <dbReference type="NCBI Taxonomy" id="2984194"/>
    <lineage>
        <taxon>Bacteria</taxon>
        <taxon>Pseudomonadati</taxon>
        <taxon>Pseudomonadota</taxon>
        <taxon>Betaproteobacteria</taxon>
        <taxon>Burkholderiales</taxon>
        <taxon>Sphaerotilaceae</taxon>
        <taxon>Pseudaquabacterium</taxon>
    </lineage>
</organism>
<evidence type="ECO:0008006" key="3">
    <source>
        <dbReference type="Google" id="ProtNLM"/>
    </source>
</evidence>
<keyword evidence="2" id="KW-1185">Reference proteome</keyword>
<dbReference type="Proteomes" id="UP001368500">
    <property type="component" value="Unassembled WGS sequence"/>
</dbReference>
<accession>A0ABU9B5G5</accession>
<protein>
    <recommendedName>
        <fullName evidence="3">PEP-CTERM sorting domain-containing protein</fullName>
    </recommendedName>
</protein>
<sequence length="310" mass="33963">MGHAFGIFMAHVGTLHSLRSFRRRLPLALGLLLFHSASQHTMKTLTALAIASVALSANAVPLELNFDVRLDRVYSYDGAPFSGLSVGDVRSMSISFDSSVIANWSEVNPWGSGTARLHSFLAGPVQVVSPYEAFVPTSPFAVPIPTDYSAEGITANERGSGPLANIWYEDLWVTRQFSQYQTPSPDGSSSYHYKFNMHWNRTNYDYAPGALYYFTAQEVTNLLDRALNEGTTFSVSQDAYIQFVSGAATGFDLDGTATLRGYRVLAIPEPSSVILTIFGLPILILVRARAITKEAPFHDTTATPKFKFVA</sequence>